<feature type="compositionally biased region" description="Basic and acidic residues" evidence="1">
    <location>
        <begin position="185"/>
        <end position="196"/>
    </location>
</feature>
<organism evidence="2 3">
    <name type="scientific">Salinirubrum litoreum</name>
    <dbReference type="NCBI Taxonomy" id="1126234"/>
    <lineage>
        <taxon>Archaea</taxon>
        <taxon>Methanobacteriati</taxon>
        <taxon>Methanobacteriota</taxon>
        <taxon>Stenosarchaea group</taxon>
        <taxon>Halobacteria</taxon>
        <taxon>Halobacteriales</taxon>
        <taxon>Haloferacaceae</taxon>
        <taxon>Salinirubrum</taxon>
    </lineage>
</organism>
<evidence type="ECO:0000256" key="1">
    <source>
        <dbReference type="SAM" id="MobiDB-lite"/>
    </source>
</evidence>
<evidence type="ECO:0000313" key="2">
    <source>
        <dbReference type="EMBL" id="MFC5367355.1"/>
    </source>
</evidence>
<dbReference type="CDD" id="cd07812">
    <property type="entry name" value="SRPBCC"/>
    <property type="match status" value="1"/>
</dbReference>
<dbReference type="SUPFAM" id="SSF55961">
    <property type="entry name" value="Bet v1-like"/>
    <property type="match status" value="1"/>
</dbReference>
<dbReference type="Proteomes" id="UP001596201">
    <property type="component" value="Unassembled WGS sequence"/>
</dbReference>
<gene>
    <name evidence="2" type="ORF">ACFPJ5_10430</name>
</gene>
<protein>
    <submittedName>
        <fullName evidence="2">Type II toxin-antitoxin system RatA family toxin</fullName>
    </submittedName>
</protein>
<dbReference type="Gene3D" id="3.30.530.20">
    <property type="match status" value="1"/>
</dbReference>
<proteinExistence type="predicted"/>
<dbReference type="EMBL" id="JBHSKX010000002">
    <property type="protein sequence ID" value="MFC5367355.1"/>
    <property type="molecule type" value="Genomic_DNA"/>
</dbReference>
<name>A0ABD5RBH2_9EURY</name>
<comment type="caution">
    <text evidence="2">The sequence shown here is derived from an EMBL/GenBank/DDBJ whole genome shotgun (WGS) entry which is preliminary data.</text>
</comment>
<reference evidence="2 3" key="1">
    <citation type="journal article" date="2019" name="Int. J. Syst. Evol. Microbiol.">
        <title>The Global Catalogue of Microorganisms (GCM) 10K type strain sequencing project: providing services to taxonomists for standard genome sequencing and annotation.</title>
        <authorList>
            <consortium name="The Broad Institute Genomics Platform"/>
            <consortium name="The Broad Institute Genome Sequencing Center for Infectious Disease"/>
            <person name="Wu L."/>
            <person name="Ma J."/>
        </authorList>
    </citation>
    <scope>NUCLEOTIDE SEQUENCE [LARGE SCALE GENOMIC DNA]</scope>
    <source>
        <strain evidence="2 3">CGMCC 1.12237</strain>
    </source>
</reference>
<dbReference type="InterPro" id="IPR023393">
    <property type="entry name" value="START-like_dom_sf"/>
</dbReference>
<sequence>MDRVTVSTVVYTDPQSVYDFLVDFERYGDYTEYVRRVMASGDGGPGTRYAIQFGWWKLTYTARSRVVAIDPPNEIQWEITKDLAATGRWLVESIPLPEDAPDWAEEATKVTVDVEYDPGSVGPSALDLPRLVSLDWVLDKVKPRIAEAATQVLTRIVTDLEGQPRSPALTVHRTPDGVDLDEDDLRVTDDDGATRR</sequence>
<feature type="region of interest" description="Disordered" evidence="1">
    <location>
        <begin position="166"/>
        <end position="196"/>
    </location>
</feature>
<dbReference type="RefSeq" id="WP_227229615.1">
    <property type="nucleotide sequence ID" value="NZ_JAJCVJ010000002.1"/>
</dbReference>
<dbReference type="Pfam" id="PF10604">
    <property type="entry name" value="Polyketide_cyc2"/>
    <property type="match status" value="1"/>
</dbReference>
<keyword evidence="3" id="KW-1185">Reference proteome</keyword>
<dbReference type="AlphaFoldDB" id="A0ABD5RBH2"/>
<dbReference type="InterPro" id="IPR019587">
    <property type="entry name" value="Polyketide_cyclase/dehydratase"/>
</dbReference>
<accession>A0ABD5RBH2</accession>
<evidence type="ECO:0000313" key="3">
    <source>
        <dbReference type="Proteomes" id="UP001596201"/>
    </source>
</evidence>